<reference evidence="1" key="1">
    <citation type="submission" date="2019-10" db="EMBL/GenBank/DDBJ databases">
        <authorList>
            <consortium name="DOE Joint Genome Institute"/>
            <person name="Kuo A."/>
            <person name="Miyauchi S."/>
            <person name="Kiss E."/>
            <person name="Drula E."/>
            <person name="Kohler A."/>
            <person name="Sanchez-Garcia M."/>
            <person name="Andreopoulos B."/>
            <person name="Barry K.W."/>
            <person name="Bonito G."/>
            <person name="Buee M."/>
            <person name="Carver A."/>
            <person name="Chen C."/>
            <person name="Cichocki N."/>
            <person name="Clum A."/>
            <person name="Culley D."/>
            <person name="Crous P.W."/>
            <person name="Fauchery L."/>
            <person name="Girlanda M."/>
            <person name="Hayes R."/>
            <person name="Keri Z."/>
            <person name="Labutti K."/>
            <person name="Lipzen A."/>
            <person name="Lombard V."/>
            <person name="Magnuson J."/>
            <person name="Maillard F."/>
            <person name="Morin E."/>
            <person name="Murat C."/>
            <person name="Nolan M."/>
            <person name="Ohm R."/>
            <person name="Pangilinan J."/>
            <person name="Pereira M."/>
            <person name="Perotto S."/>
            <person name="Peter M."/>
            <person name="Riley R."/>
            <person name="Sitrit Y."/>
            <person name="Stielow B."/>
            <person name="Szollosi G."/>
            <person name="Zifcakova L."/>
            <person name="Stursova M."/>
            <person name="Spatafora J.W."/>
            <person name="Tedersoo L."/>
            <person name="Vaario L.-M."/>
            <person name="Yamada A."/>
            <person name="Yan M."/>
            <person name="Wang P."/>
            <person name="Xu J."/>
            <person name="Bruns T."/>
            <person name="Baldrian P."/>
            <person name="Vilgalys R."/>
            <person name="Henrissat B."/>
            <person name="Grigoriev I.V."/>
            <person name="Hibbett D."/>
            <person name="Nagy L.G."/>
            <person name="Martin F.M."/>
        </authorList>
    </citation>
    <scope>NUCLEOTIDE SEQUENCE</scope>
    <source>
        <strain evidence="1">P2</strain>
    </source>
</reference>
<reference evidence="1" key="2">
    <citation type="journal article" date="2020" name="Nat. Commun.">
        <title>Large-scale genome sequencing of mycorrhizal fungi provides insights into the early evolution of symbiotic traits.</title>
        <authorList>
            <person name="Miyauchi S."/>
            <person name="Kiss E."/>
            <person name="Kuo A."/>
            <person name="Drula E."/>
            <person name="Kohler A."/>
            <person name="Sanchez-Garcia M."/>
            <person name="Morin E."/>
            <person name="Andreopoulos B."/>
            <person name="Barry K.W."/>
            <person name="Bonito G."/>
            <person name="Buee M."/>
            <person name="Carver A."/>
            <person name="Chen C."/>
            <person name="Cichocki N."/>
            <person name="Clum A."/>
            <person name="Culley D."/>
            <person name="Crous P.W."/>
            <person name="Fauchery L."/>
            <person name="Girlanda M."/>
            <person name="Hayes R.D."/>
            <person name="Keri Z."/>
            <person name="LaButti K."/>
            <person name="Lipzen A."/>
            <person name="Lombard V."/>
            <person name="Magnuson J."/>
            <person name="Maillard F."/>
            <person name="Murat C."/>
            <person name="Nolan M."/>
            <person name="Ohm R.A."/>
            <person name="Pangilinan J."/>
            <person name="Pereira M.F."/>
            <person name="Perotto S."/>
            <person name="Peter M."/>
            <person name="Pfister S."/>
            <person name="Riley R."/>
            <person name="Sitrit Y."/>
            <person name="Stielow J.B."/>
            <person name="Szollosi G."/>
            <person name="Zifcakova L."/>
            <person name="Stursova M."/>
            <person name="Spatafora J.W."/>
            <person name="Tedersoo L."/>
            <person name="Vaario L.M."/>
            <person name="Yamada A."/>
            <person name="Yan M."/>
            <person name="Wang P."/>
            <person name="Xu J."/>
            <person name="Bruns T."/>
            <person name="Baldrian P."/>
            <person name="Vilgalys R."/>
            <person name="Dunand C."/>
            <person name="Henrissat B."/>
            <person name="Grigoriev I.V."/>
            <person name="Hibbett D."/>
            <person name="Nagy L.G."/>
            <person name="Martin F.M."/>
        </authorList>
    </citation>
    <scope>NUCLEOTIDE SEQUENCE</scope>
    <source>
        <strain evidence="1">P2</strain>
    </source>
</reference>
<protein>
    <submittedName>
        <fullName evidence="1">Uncharacterized protein</fullName>
    </submittedName>
</protein>
<evidence type="ECO:0000313" key="2">
    <source>
        <dbReference type="Proteomes" id="UP000886501"/>
    </source>
</evidence>
<dbReference type="Proteomes" id="UP000886501">
    <property type="component" value="Unassembled WGS sequence"/>
</dbReference>
<name>A0ACB6ZCB9_THEGA</name>
<keyword evidence="2" id="KW-1185">Reference proteome</keyword>
<accession>A0ACB6ZCB9</accession>
<gene>
    <name evidence="1" type="ORF">BDM02DRAFT_3117336</name>
</gene>
<comment type="caution">
    <text evidence="1">The sequence shown here is derived from an EMBL/GenBank/DDBJ whole genome shotgun (WGS) entry which is preliminary data.</text>
</comment>
<sequence length="149" mass="16468">MPYSTFPPQSSPQCFGINVHQGAVDPSTVTSAPPPEVMKHVLGVLQGMGVAITEESKFRLRCVRPLRRDSGASDRSTNTEESVSSDTLYGDQSEDSGGEVRFSVELTEISGLKSTYSLDIRRLKGPLRSYKYMYDSLRDRVNLPALDLH</sequence>
<organism evidence="1 2">
    <name type="scientific">Thelephora ganbajun</name>
    <name type="common">Ganba fungus</name>
    <dbReference type="NCBI Taxonomy" id="370292"/>
    <lineage>
        <taxon>Eukaryota</taxon>
        <taxon>Fungi</taxon>
        <taxon>Dikarya</taxon>
        <taxon>Basidiomycota</taxon>
        <taxon>Agaricomycotina</taxon>
        <taxon>Agaricomycetes</taxon>
        <taxon>Thelephorales</taxon>
        <taxon>Thelephoraceae</taxon>
        <taxon>Thelephora</taxon>
    </lineage>
</organism>
<evidence type="ECO:0000313" key="1">
    <source>
        <dbReference type="EMBL" id="KAF9647217.1"/>
    </source>
</evidence>
<dbReference type="EMBL" id="MU118038">
    <property type="protein sequence ID" value="KAF9647217.1"/>
    <property type="molecule type" value="Genomic_DNA"/>
</dbReference>
<proteinExistence type="predicted"/>